<dbReference type="CDD" id="cd08422">
    <property type="entry name" value="PBP2_CrgA_like"/>
    <property type="match status" value="1"/>
</dbReference>
<dbReference type="SUPFAM" id="SSF46785">
    <property type="entry name" value="Winged helix' DNA-binding domain"/>
    <property type="match status" value="1"/>
</dbReference>
<gene>
    <name evidence="5" type="ORF">IG609_011190</name>
</gene>
<dbReference type="FunFam" id="1.10.10.10:FF:000001">
    <property type="entry name" value="LysR family transcriptional regulator"/>
    <property type="match status" value="1"/>
</dbReference>
<name>A0A9Q2EQ43_9GAMM</name>
<dbReference type="KEGG" id="pqu:IG609_011190"/>
<accession>A0A9Q2EQ43</accession>
<dbReference type="Pfam" id="PF03466">
    <property type="entry name" value="LysR_substrate"/>
    <property type="match status" value="1"/>
</dbReference>
<dbReference type="PANTHER" id="PTHR30537:SF5">
    <property type="entry name" value="HTH-TYPE TRANSCRIPTIONAL ACTIVATOR TTDR-RELATED"/>
    <property type="match status" value="1"/>
</dbReference>
<dbReference type="GO" id="GO:0043565">
    <property type="term" value="F:sequence-specific DNA binding"/>
    <property type="evidence" value="ECO:0007669"/>
    <property type="project" value="TreeGrafter"/>
</dbReference>
<evidence type="ECO:0000256" key="2">
    <source>
        <dbReference type="ARBA" id="ARBA00023015"/>
    </source>
</evidence>
<proteinExistence type="inferred from homology"/>
<evidence type="ECO:0000256" key="1">
    <source>
        <dbReference type="ARBA" id="ARBA00009437"/>
    </source>
</evidence>
<comment type="similarity">
    <text evidence="1">Belongs to the LysR transcriptional regulatory family.</text>
</comment>
<dbReference type="Gene3D" id="3.40.190.290">
    <property type="match status" value="1"/>
</dbReference>
<dbReference type="InterPro" id="IPR005119">
    <property type="entry name" value="LysR_subst-bd"/>
</dbReference>
<dbReference type="PANTHER" id="PTHR30537">
    <property type="entry name" value="HTH-TYPE TRANSCRIPTIONAL REGULATOR"/>
    <property type="match status" value="1"/>
</dbReference>
<dbReference type="InterPro" id="IPR036388">
    <property type="entry name" value="WH-like_DNA-bd_sf"/>
</dbReference>
<dbReference type="PROSITE" id="PS50931">
    <property type="entry name" value="HTH_LYSR"/>
    <property type="match status" value="1"/>
</dbReference>
<dbReference type="InterPro" id="IPR058163">
    <property type="entry name" value="LysR-type_TF_proteobact-type"/>
</dbReference>
<dbReference type="Pfam" id="PF00126">
    <property type="entry name" value="HTH_1"/>
    <property type="match status" value="1"/>
</dbReference>
<protein>
    <submittedName>
        <fullName evidence="5">LysR family transcriptional regulator</fullName>
    </submittedName>
</protein>
<sequence>MSRYFDDLQLGSVELFCLAAENGSFTRAATEAGLTPAAVSRSIARMEQRLGVRLFVRTTRRMRLTEEGRAYYEQCQQALKQLVEAERQITGGQLIPSGRLRISAPTPYAHHRLLPLLPAFRQQYPDIHIDIHVSNRNIDFAEEGFDLAIRGREPEDSNLIARRLEDAELVIVANPGYLRRAGTPQVPDDLTIHECIQFEIPSSGRKGGWTFSIKGRQVEMETSGTYTCQGDFLATVTLAKNGAGLMQAYRFSVQQELDSGMLKEVLAEYGGTTRPFMLIYPHARHLPLRVRVFIDYLLENLNI</sequence>
<keyword evidence="6" id="KW-1185">Reference proteome</keyword>
<dbReference type="PRINTS" id="PR00039">
    <property type="entry name" value="HTHLYSR"/>
</dbReference>
<reference evidence="5 6" key="1">
    <citation type="journal article" date="2021" name="Int. J. Syst. Evol. Microbiol.">
        <title>&lt;i&gt;Pectobacterium quasiaquaticum&lt;/i&gt; sp. nov., isolated from waterways.</title>
        <authorList>
            <person name="Ben Moussa H."/>
            <person name="Pedron J."/>
            <person name="Bertrand C."/>
            <person name="Hecquet A."/>
            <person name="Barny M.A."/>
        </authorList>
    </citation>
    <scope>NUCLEOTIDE SEQUENCE [LARGE SCALE GENOMIC DNA]</scope>
    <source>
        <strain evidence="5 6">A477-S1-J17</strain>
    </source>
</reference>
<dbReference type="GO" id="GO:0006351">
    <property type="term" value="P:DNA-templated transcription"/>
    <property type="evidence" value="ECO:0007669"/>
    <property type="project" value="TreeGrafter"/>
</dbReference>
<keyword evidence="4" id="KW-0804">Transcription</keyword>
<dbReference type="SUPFAM" id="SSF53850">
    <property type="entry name" value="Periplasmic binding protein-like II"/>
    <property type="match status" value="1"/>
</dbReference>
<keyword evidence="3" id="KW-0238">DNA-binding</keyword>
<dbReference type="InterPro" id="IPR000847">
    <property type="entry name" value="LysR_HTH_N"/>
</dbReference>
<keyword evidence="2" id="KW-0805">Transcription regulation</keyword>
<dbReference type="InterPro" id="IPR036390">
    <property type="entry name" value="WH_DNA-bd_sf"/>
</dbReference>
<dbReference type="EMBL" id="CP065177">
    <property type="protein sequence ID" value="URG47405.1"/>
    <property type="molecule type" value="Genomic_DNA"/>
</dbReference>
<dbReference type="Proteomes" id="UP000806577">
    <property type="component" value="Chromosome"/>
</dbReference>
<evidence type="ECO:0000313" key="6">
    <source>
        <dbReference type="Proteomes" id="UP000806577"/>
    </source>
</evidence>
<evidence type="ECO:0000256" key="3">
    <source>
        <dbReference type="ARBA" id="ARBA00023125"/>
    </source>
</evidence>
<organism evidence="5 6">
    <name type="scientific">Pectobacterium quasiaquaticum</name>
    <dbReference type="NCBI Taxonomy" id="2774015"/>
    <lineage>
        <taxon>Bacteria</taxon>
        <taxon>Pseudomonadati</taxon>
        <taxon>Pseudomonadota</taxon>
        <taxon>Gammaproteobacteria</taxon>
        <taxon>Enterobacterales</taxon>
        <taxon>Pectobacteriaceae</taxon>
        <taxon>Pectobacterium</taxon>
    </lineage>
</organism>
<evidence type="ECO:0000256" key="4">
    <source>
        <dbReference type="ARBA" id="ARBA00023163"/>
    </source>
</evidence>
<dbReference type="GO" id="GO:0003700">
    <property type="term" value="F:DNA-binding transcription factor activity"/>
    <property type="evidence" value="ECO:0007669"/>
    <property type="project" value="InterPro"/>
</dbReference>
<dbReference type="AlphaFoldDB" id="A0A9Q2EQ43"/>
<evidence type="ECO:0000313" key="5">
    <source>
        <dbReference type="EMBL" id="URG47405.1"/>
    </source>
</evidence>
<dbReference type="RefSeq" id="WP_193397039.1">
    <property type="nucleotide sequence ID" value="NZ_CP065177.1"/>
</dbReference>
<dbReference type="Gene3D" id="1.10.10.10">
    <property type="entry name" value="Winged helix-like DNA-binding domain superfamily/Winged helix DNA-binding domain"/>
    <property type="match status" value="1"/>
</dbReference>